<reference evidence="10" key="1">
    <citation type="journal article" date="2019" name="Int. J. Syst. Evol. Microbiol.">
        <title>The Global Catalogue of Microorganisms (GCM) 10K type strain sequencing project: providing services to taxonomists for standard genome sequencing and annotation.</title>
        <authorList>
            <consortium name="The Broad Institute Genomics Platform"/>
            <consortium name="The Broad Institute Genome Sequencing Center for Infectious Disease"/>
            <person name="Wu L."/>
            <person name="Ma J."/>
        </authorList>
    </citation>
    <scope>NUCLEOTIDE SEQUENCE [LARGE SCALE GENOMIC DNA]</scope>
    <source>
        <strain evidence="10">CGMCC 1.12237</strain>
    </source>
</reference>
<evidence type="ECO:0000256" key="5">
    <source>
        <dbReference type="ARBA" id="ARBA00022989"/>
    </source>
</evidence>
<evidence type="ECO:0000256" key="7">
    <source>
        <dbReference type="SAM" id="Phobius"/>
    </source>
</evidence>
<name>A0ABW0LPU9_9BACI</name>
<feature type="transmembrane region" description="Helical" evidence="7">
    <location>
        <begin position="167"/>
        <end position="193"/>
    </location>
</feature>
<feature type="transmembrane region" description="Helical" evidence="7">
    <location>
        <begin position="220"/>
        <end position="238"/>
    </location>
</feature>
<dbReference type="InterPro" id="IPR042094">
    <property type="entry name" value="T2SS_GspF_sf"/>
</dbReference>
<dbReference type="InterPro" id="IPR003004">
    <property type="entry name" value="GspF/PilC"/>
</dbReference>
<dbReference type="Gene3D" id="1.20.81.30">
    <property type="entry name" value="Type II secretion system (T2SS), domain F"/>
    <property type="match status" value="2"/>
</dbReference>
<dbReference type="EMBL" id="JBHSMC010000029">
    <property type="protein sequence ID" value="MFC5466746.1"/>
    <property type="molecule type" value="Genomic_DNA"/>
</dbReference>
<keyword evidence="3" id="KW-1003">Cell membrane</keyword>
<proteinExistence type="inferred from homology"/>
<feature type="domain" description="Type II secretion system protein GspF" evidence="8">
    <location>
        <begin position="67"/>
        <end position="190"/>
    </location>
</feature>
<evidence type="ECO:0000256" key="6">
    <source>
        <dbReference type="ARBA" id="ARBA00023136"/>
    </source>
</evidence>
<evidence type="ECO:0000256" key="3">
    <source>
        <dbReference type="ARBA" id="ARBA00022475"/>
    </source>
</evidence>
<accession>A0ABW0LPU9</accession>
<evidence type="ECO:0000259" key="8">
    <source>
        <dbReference type="Pfam" id="PF00482"/>
    </source>
</evidence>
<sequence>MARFKYSGRTRTGTKNGILHADSKREAMEKLRHDGVRVIEIEEVPENIFTKDIVIGNPVKLQHLVIFLKQFSTLLSAGVSVVEATKILAEQTDSKPLAKALQKVEVEIRAGNPLSKALAKHEEIFESLIINMVHAGEISGTLDETLNRLSIHYEKQHRTRQKVISAFSYPIFVGIIAIAVVIFLLIGVVPTFVSLFADVGGELPAITQFVLNSSNFVRKFWYLLMLIPVLIWFTIFTMRKKPETKYYLDLIILRMPIFGSIFQKSVLARFTLTFSSMFSSSVPILQALTMLEKLVENEVIARVIKESRQSLEQGKSLTEPMKKHWAFPPLVSQMIAIGEETGSLDVMLENVADFYEAEVEAATDRLKSLIEPIMIVLLAGLVGTIVTAIMVPMFDIFNNIQSY</sequence>
<dbReference type="RefSeq" id="WP_382355162.1">
    <property type="nucleotide sequence ID" value="NZ_JBHSMC010000029.1"/>
</dbReference>
<feature type="domain" description="Type II secretion system protein GspF" evidence="8">
    <location>
        <begin position="270"/>
        <end position="392"/>
    </location>
</feature>
<keyword evidence="4 7" id="KW-0812">Transmembrane</keyword>
<feature type="transmembrane region" description="Helical" evidence="7">
    <location>
        <begin position="373"/>
        <end position="394"/>
    </location>
</feature>
<keyword evidence="5 7" id="KW-1133">Transmembrane helix</keyword>
<dbReference type="PANTHER" id="PTHR30012:SF0">
    <property type="entry name" value="TYPE II SECRETION SYSTEM PROTEIN F-RELATED"/>
    <property type="match status" value="1"/>
</dbReference>
<dbReference type="Proteomes" id="UP001596147">
    <property type="component" value="Unassembled WGS sequence"/>
</dbReference>
<evidence type="ECO:0000256" key="1">
    <source>
        <dbReference type="ARBA" id="ARBA00004651"/>
    </source>
</evidence>
<dbReference type="Pfam" id="PF00482">
    <property type="entry name" value="T2SSF"/>
    <property type="match status" value="2"/>
</dbReference>
<evidence type="ECO:0000256" key="2">
    <source>
        <dbReference type="ARBA" id="ARBA00005745"/>
    </source>
</evidence>
<dbReference type="InterPro" id="IPR018076">
    <property type="entry name" value="T2SS_GspF_dom"/>
</dbReference>
<comment type="caution">
    <text evidence="9">The sequence shown here is derived from an EMBL/GenBank/DDBJ whole genome shotgun (WGS) entry which is preliminary data.</text>
</comment>
<evidence type="ECO:0000313" key="9">
    <source>
        <dbReference type="EMBL" id="MFC5466746.1"/>
    </source>
</evidence>
<dbReference type="PANTHER" id="PTHR30012">
    <property type="entry name" value="GENERAL SECRETION PATHWAY PROTEIN"/>
    <property type="match status" value="1"/>
</dbReference>
<protein>
    <submittedName>
        <fullName evidence="9">Type II secretion system F family protein</fullName>
    </submittedName>
</protein>
<organism evidence="9 10">
    <name type="scientific">Lederbergia graminis</name>
    <dbReference type="NCBI Taxonomy" id="735518"/>
    <lineage>
        <taxon>Bacteria</taxon>
        <taxon>Bacillati</taxon>
        <taxon>Bacillota</taxon>
        <taxon>Bacilli</taxon>
        <taxon>Bacillales</taxon>
        <taxon>Bacillaceae</taxon>
        <taxon>Lederbergia</taxon>
    </lineage>
</organism>
<dbReference type="PRINTS" id="PR00812">
    <property type="entry name" value="BCTERIALGSPF"/>
</dbReference>
<keyword evidence="6 7" id="KW-0472">Membrane</keyword>
<evidence type="ECO:0000256" key="4">
    <source>
        <dbReference type="ARBA" id="ARBA00022692"/>
    </source>
</evidence>
<comment type="similarity">
    <text evidence="2">Belongs to the GSP F family.</text>
</comment>
<keyword evidence="10" id="KW-1185">Reference proteome</keyword>
<gene>
    <name evidence="9" type="ORF">ACFPM4_18645</name>
</gene>
<comment type="subcellular location">
    <subcellularLocation>
        <location evidence="1">Cell membrane</location>
        <topology evidence="1">Multi-pass membrane protein</topology>
    </subcellularLocation>
</comment>
<evidence type="ECO:0000313" key="10">
    <source>
        <dbReference type="Proteomes" id="UP001596147"/>
    </source>
</evidence>